<protein>
    <submittedName>
        <fullName evidence="1">Uncharacterized protein</fullName>
    </submittedName>
</protein>
<sequence>MVRLRVINSPQKFYFPQSFNSNMVRLRERCSTLLASEICRFNSNMVRLRVGSRPFGVVQPFCVSIPIWCD</sequence>
<name>T1CP18_9PORP</name>
<accession>T1CP18</accession>
<reference evidence="1 2" key="2">
    <citation type="journal article" date="2013" name="Genome Announc.">
        <title>Draft Genome Sequences of Porphyromonas crevioricanis JCM 15906T and Porphyromonas cansulci JCM 13913T Isolated from a Canine Oral Cavity.</title>
        <authorList>
            <person name="Sakamoto M."/>
            <person name="Tanaka N."/>
            <person name="Shiwa Y."/>
            <person name="Yoshikawa H."/>
            <person name="Ohkuma M."/>
        </authorList>
    </citation>
    <scope>NUCLEOTIDE SEQUENCE [LARGE SCALE GENOMIC DNA]</scope>
    <source>
        <strain evidence="1 2">JCM 15906</strain>
    </source>
</reference>
<evidence type="ECO:0000313" key="1">
    <source>
        <dbReference type="EMBL" id="GAD05592.1"/>
    </source>
</evidence>
<dbReference type="Proteomes" id="UP000018031">
    <property type="component" value="Unassembled WGS sequence"/>
</dbReference>
<reference evidence="2" key="1">
    <citation type="journal article" date="2013" name="Genome">
        <title>Draft Genome Sequences of Porphyromonas crevioricanis JCM 15906T and Porphyromonas cansulci JCM 13913T Isolated from a Canine Oral Cavity.</title>
        <authorList>
            <person name="Sakamoto M."/>
            <person name="Tanaka N."/>
            <person name="Shiwa Y."/>
            <person name="Yoshikawa H."/>
            <person name="Ohkuma M."/>
        </authorList>
    </citation>
    <scope>NUCLEOTIDE SEQUENCE [LARGE SCALE GENOMIC DNA]</scope>
    <source>
        <strain evidence="2">JCM 15906</strain>
    </source>
</reference>
<dbReference type="AlphaFoldDB" id="T1CP18"/>
<dbReference type="EMBL" id="BAOU01000035">
    <property type="protein sequence ID" value="GAD05592.1"/>
    <property type="molecule type" value="Genomic_DNA"/>
</dbReference>
<organism evidence="1 2">
    <name type="scientific">Porphyromonas crevioricanis JCM 15906</name>
    <dbReference type="NCBI Taxonomy" id="1305617"/>
    <lineage>
        <taxon>Bacteria</taxon>
        <taxon>Pseudomonadati</taxon>
        <taxon>Bacteroidota</taxon>
        <taxon>Bacteroidia</taxon>
        <taxon>Bacteroidales</taxon>
        <taxon>Porphyromonadaceae</taxon>
        <taxon>Porphyromonas</taxon>
    </lineage>
</organism>
<proteinExistence type="predicted"/>
<comment type="caution">
    <text evidence="1">The sequence shown here is derived from an EMBL/GenBank/DDBJ whole genome shotgun (WGS) entry which is preliminary data.</text>
</comment>
<evidence type="ECO:0000313" key="2">
    <source>
        <dbReference type="Proteomes" id="UP000018031"/>
    </source>
</evidence>
<gene>
    <name evidence="1" type="ORF">PORCRE_1297</name>
</gene>